<dbReference type="GeneID" id="40319992"/>
<name>A0A3R7KPM6_9TRYP</name>
<feature type="compositionally biased region" description="Low complexity" evidence="1">
    <location>
        <begin position="376"/>
        <end position="391"/>
    </location>
</feature>
<protein>
    <submittedName>
        <fullName evidence="2">Uncharacterized protein</fullName>
    </submittedName>
</protein>
<dbReference type="Proteomes" id="UP000284403">
    <property type="component" value="Unassembled WGS sequence"/>
</dbReference>
<evidence type="ECO:0000313" key="3">
    <source>
        <dbReference type="Proteomes" id="UP000284403"/>
    </source>
</evidence>
<organism evidence="2 3">
    <name type="scientific">Trypanosoma conorhini</name>
    <dbReference type="NCBI Taxonomy" id="83891"/>
    <lineage>
        <taxon>Eukaryota</taxon>
        <taxon>Discoba</taxon>
        <taxon>Euglenozoa</taxon>
        <taxon>Kinetoplastea</taxon>
        <taxon>Metakinetoplastina</taxon>
        <taxon>Trypanosomatida</taxon>
        <taxon>Trypanosomatidae</taxon>
        <taxon>Trypanosoma</taxon>
    </lineage>
</organism>
<feature type="region of interest" description="Disordered" evidence="1">
    <location>
        <begin position="373"/>
        <end position="421"/>
    </location>
</feature>
<comment type="caution">
    <text evidence="2">The sequence shown here is derived from an EMBL/GenBank/DDBJ whole genome shotgun (WGS) entry which is preliminary data.</text>
</comment>
<feature type="compositionally biased region" description="Gly residues" evidence="1">
    <location>
        <begin position="82"/>
        <end position="91"/>
    </location>
</feature>
<evidence type="ECO:0000256" key="1">
    <source>
        <dbReference type="SAM" id="MobiDB-lite"/>
    </source>
</evidence>
<dbReference type="AlphaFoldDB" id="A0A3R7KPM6"/>
<evidence type="ECO:0000313" key="2">
    <source>
        <dbReference type="EMBL" id="RNF12965.1"/>
    </source>
</evidence>
<reference evidence="2 3" key="1">
    <citation type="journal article" date="2018" name="BMC Genomics">
        <title>Genomic comparison of Trypanosoma conorhini and Trypanosoma rangeli to Trypanosoma cruzi strains of high and low virulence.</title>
        <authorList>
            <person name="Bradwell K.R."/>
            <person name="Koparde V.N."/>
            <person name="Matveyev A.V."/>
            <person name="Serrano M.G."/>
            <person name="Alves J.M."/>
            <person name="Parikh H."/>
            <person name="Huang B."/>
            <person name="Lee V."/>
            <person name="Espinosa-Alvarez O."/>
            <person name="Ortiz P.A."/>
            <person name="Costa-Martins A.G."/>
            <person name="Teixeira M.M."/>
            <person name="Buck G.A."/>
        </authorList>
    </citation>
    <scope>NUCLEOTIDE SEQUENCE [LARGE SCALE GENOMIC DNA]</scope>
    <source>
        <strain evidence="2 3">025E</strain>
    </source>
</reference>
<feature type="region of interest" description="Disordered" evidence="1">
    <location>
        <begin position="259"/>
        <end position="337"/>
    </location>
</feature>
<keyword evidence="3" id="KW-1185">Reference proteome</keyword>
<dbReference type="EMBL" id="MKKU01000428">
    <property type="protein sequence ID" value="RNF12965.1"/>
    <property type="molecule type" value="Genomic_DNA"/>
</dbReference>
<dbReference type="OrthoDB" id="273049at2759"/>
<sequence length="478" mass="50935">MFEGPVECCECAAPVGDEGALRAVLILPCQHLLHAGCVDYIRKRRKLEQLIVRGDRGGMGAAQPAHLKLAGGKIDTKSSGSSGSGSGSNVDGGGSRLVACPACMVPIRRLIPLFPSGGDARAAARVGGGGEAESHFTTTHKAQKSHIAQLRALYEQRERVTQLTRTCALMHERLSEAQAEVDRLSRVLPSVAPAAHVPQLAGENLCVEGMTATELEMYILHSSATLEELEHDVGEQRRLAEKKRRKLSHFHARFQAMKALGESARHTHRRKEETSSSGNESPGHSVGRGRRPRVPPVVDVEEEESAAKTRAMSVSSGSGICDGEEQNQPRQQREAAEERGFVKANLDGGVDAAEEGAEDGGDDDVVYVDHTAPHFASSGSSGSPTAADASSHAWRTPTGTEVSMDGRSRGESNRGSGNDGVFVADVGGDDGGDDAMMCYSPMPRAAPLQQSGIRVPNAARLLPRREDRLWQPSLEGLL</sequence>
<dbReference type="RefSeq" id="XP_029226637.1">
    <property type="nucleotide sequence ID" value="XM_029373258.1"/>
</dbReference>
<feature type="region of interest" description="Disordered" evidence="1">
    <location>
        <begin position="72"/>
        <end position="91"/>
    </location>
</feature>
<accession>A0A3R7KPM6</accession>
<proteinExistence type="predicted"/>
<gene>
    <name evidence="2" type="ORF">Tco025E_06381</name>
</gene>